<dbReference type="Gene3D" id="3.40.50.720">
    <property type="entry name" value="NAD(P)-binding Rossmann-like Domain"/>
    <property type="match status" value="1"/>
</dbReference>
<dbReference type="AlphaFoldDB" id="A0A235BA57"/>
<name>A0A235BA57_9BACL</name>
<organism evidence="2 3">
    <name type="scientific">Paludifilum halophilum</name>
    <dbReference type="NCBI Taxonomy" id="1642702"/>
    <lineage>
        <taxon>Bacteria</taxon>
        <taxon>Bacillati</taxon>
        <taxon>Bacillota</taxon>
        <taxon>Bacilli</taxon>
        <taxon>Bacillales</taxon>
        <taxon>Thermoactinomycetaceae</taxon>
        <taxon>Paludifilum</taxon>
    </lineage>
</organism>
<dbReference type="SUPFAM" id="SSF51735">
    <property type="entry name" value="NAD(P)-binding Rossmann-fold domains"/>
    <property type="match status" value="1"/>
</dbReference>
<dbReference type="Proteomes" id="UP000215459">
    <property type="component" value="Unassembled WGS sequence"/>
</dbReference>
<reference evidence="2 3" key="1">
    <citation type="submission" date="2017-07" db="EMBL/GenBank/DDBJ databases">
        <title>The genome sequence of Paludifilum halophilum highlights mechanisms for microbial adaptation to high salt environemnts.</title>
        <authorList>
            <person name="Belbahri L."/>
        </authorList>
    </citation>
    <scope>NUCLEOTIDE SEQUENCE [LARGE SCALE GENOMIC DNA]</scope>
    <source>
        <strain evidence="2 3">DSM 102817</strain>
    </source>
</reference>
<evidence type="ECO:0000259" key="1">
    <source>
        <dbReference type="Pfam" id="PF13460"/>
    </source>
</evidence>
<dbReference type="EMBL" id="NOWF01000003">
    <property type="protein sequence ID" value="OYD08465.1"/>
    <property type="molecule type" value="Genomic_DNA"/>
</dbReference>
<evidence type="ECO:0000313" key="3">
    <source>
        <dbReference type="Proteomes" id="UP000215459"/>
    </source>
</evidence>
<comment type="caution">
    <text evidence="2">The sequence shown here is derived from an EMBL/GenBank/DDBJ whole genome shotgun (WGS) entry which is preliminary data.</text>
</comment>
<dbReference type="OrthoDB" id="9803892at2"/>
<dbReference type="PANTHER" id="PTHR15020">
    <property type="entry name" value="FLAVIN REDUCTASE-RELATED"/>
    <property type="match status" value="1"/>
</dbReference>
<evidence type="ECO:0000313" key="2">
    <source>
        <dbReference type="EMBL" id="OYD08465.1"/>
    </source>
</evidence>
<dbReference type="PANTHER" id="PTHR15020:SF50">
    <property type="entry name" value="UPF0659 PROTEIN YMR090W"/>
    <property type="match status" value="1"/>
</dbReference>
<keyword evidence="3" id="KW-1185">Reference proteome</keyword>
<dbReference type="RefSeq" id="WP_094263770.1">
    <property type="nucleotide sequence ID" value="NZ_NOWF01000003.1"/>
</dbReference>
<dbReference type="Pfam" id="PF13460">
    <property type="entry name" value="NAD_binding_10"/>
    <property type="match status" value="1"/>
</dbReference>
<accession>A0A235BA57</accession>
<proteinExistence type="predicted"/>
<dbReference type="InterPro" id="IPR036291">
    <property type="entry name" value="NAD(P)-bd_dom_sf"/>
</dbReference>
<dbReference type="CDD" id="cd05243">
    <property type="entry name" value="SDR_a5"/>
    <property type="match status" value="1"/>
</dbReference>
<gene>
    <name evidence="2" type="ORF">CHM34_06450</name>
</gene>
<protein>
    <submittedName>
        <fullName evidence="2">NAD-dependent dehydratase</fullName>
    </submittedName>
</protein>
<sequence>MKVLVIGANGKTGRQLVGLLGESASHRVRAMVRDEEQVPALQDQGAEVVVADLEQDFSHAFDGIEAVIFAAGSGAHTGPEKTESVDYQGAVRSVEEAEKHGVDRYIMLSSIAADDPDRGPSAIRHYLRAKGKADERLQHSRLNYTVVRPGGLSNDPPQGKIEAAERITDLSRRISRADVAAVLAACLDIENTSRRTFEILAGETPIEEALQTV</sequence>
<dbReference type="InterPro" id="IPR016040">
    <property type="entry name" value="NAD(P)-bd_dom"/>
</dbReference>
<feature type="domain" description="NAD(P)-binding" evidence="1">
    <location>
        <begin position="7"/>
        <end position="188"/>
    </location>
</feature>